<comment type="caution">
    <text evidence="1">The sequence shown here is derived from an EMBL/GenBank/DDBJ whole genome shotgun (WGS) entry which is preliminary data.</text>
</comment>
<name>A0A7W9GF74_9ACTN</name>
<keyword evidence="2" id="KW-1185">Reference proteome</keyword>
<reference evidence="1 2" key="1">
    <citation type="submission" date="2020-08" db="EMBL/GenBank/DDBJ databases">
        <title>Sequencing the genomes of 1000 actinobacteria strains.</title>
        <authorList>
            <person name="Klenk H.-P."/>
        </authorList>
    </citation>
    <scope>NUCLEOTIDE SEQUENCE [LARGE SCALE GENOMIC DNA]</scope>
    <source>
        <strain evidence="1 2">DSM 45507</strain>
    </source>
</reference>
<sequence length="97" mass="10434">MLPPHHGPTETVPVTMSDVGLDERDGIEAKAAVVGRLAKALEVIRRSDPARITTLGGECSVSVAPFSELARRRQFSTPVAAWEVPTGLDSGEPRCRR</sequence>
<organism evidence="1 2">
    <name type="scientific">Nonomuraea jabiensis</name>
    <dbReference type="NCBI Taxonomy" id="882448"/>
    <lineage>
        <taxon>Bacteria</taxon>
        <taxon>Bacillati</taxon>
        <taxon>Actinomycetota</taxon>
        <taxon>Actinomycetes</taxon>
        <taxon>Streptosporangiales</taxon>
        <taxon>Streptosporangiaceae</taxon>
        <taxon>Nonomuraea</taxon>
    </lineage>
</organism>
<dbReference type="Proteomes" id="UP000579153">
    <property type="component" value="Unassembled WGS sequence"/>
</dbReference>
<gene>
    <name evidence="1" type="ORF">HD596_009435</name>
</gene>
<dbReference type="EMBL" id="JACHMB010000001">
    <property type="protein sequence ID" value="MBB5782679.1"/>
    <property type="molecule type" value="Genomic_DNA"/>
</dbReference>
<proteinExistence type="predicted"/>
<accession>A0A7W9GF74</accession>
<evidence type="ECO:0000313" key="1">
    <source>
        <dbReference type="EMBL" id="MBB5782679.1"/>
    </source>
</evidence>
<evidence type="ECO:0000313" key="2">
    <source>
        <dbReference type="Proteomes" id="UP000579153"/>
    </source>
</evidence>
<protein>
    <submittedName>
        <fullName evidence="1">Arginase family enzyme</fullName>
    </submittedName>
</protein>
<dbReference type="AlphaFoldDB" id="A0A7W9GF74"/>